<sequence>MILHIMDLLTRYGIIKAIPGYFIATYITIDILLYI</sequence>
<gene>
    <name evidence="2" type="ORF">M972_112033</name>
</gene>
<dbReference type="EMBL" id="PDBW01000001">
    <property type="protein sequence ID" value="PFH03231.1"/>
    <property type="molecule type" value="Genomic_DNA"/>
</dbReference>
<organism evidence="2 3">
    <name type="scientific">Acetivibrio thermocellus AD2</name>
    <dbReference type="NCBI Taxonomy" id="1138384"/>
    <lineage>
        <taxon>Bacteria</taxon>
        <taxon>Bacillati</taxon>
        <taxon>Bacillota</taxon>
        <taxon>Clostridia</taxon>
        <taxon>Eubacteriales</taxon>
        <taxon>Oscillospiraceae</taxon>
        <taxon>Acetivibrio</taxon>
    </lineage>
</organism>
<protein>
    <submittedName>
        <fullName evidence="2">Uncharacterized protein</fullName>
    </submittedName>
</protein>
<dbReference type="Proteomes" id="UP000223596">
    <property type="component" value="Unassembled WGS sequence"/>
</dbReference>
<keyword evidence="1" id="KW-0472">Membrane</keyword>
<feature type="transmembrane region" description="Helical" evidence="1">
    <location>
        <begin position="12"/>
        <end position="34"/>
    </location>
</feature>
<keyword evidence="1" id="KW-1133">Transmembrane helix</keyword>
<evidence type="ECO:0000256" key="1">
    <source>
        <dbReference type="SAM" id="Phobius"/>
    </source>
</evidence>
<keyword evidence="1" id="KW-0812">Transmembrane</keyword>
<comment type="caution">
    <text evidence="2">The sequence shown here is derived from an EMBL/GenBank/DDBJ whole genome shotgun (WGS) entry which is preliminary data.</text>
</comment>
<reference evidence="2 3" key="1">
    <citation type="submission" date="2017-09" db="EMBL/GenBank/DDBJ databases">
        <title>Evaluation of Pacific Biosciences Sequencing Technology to Finishing C. thermocellum Genome Sequences.</title>
        <authorList>
            <person name="Brown S."/>
        </authorList>
    </citation>
    <scope>NUCLEOTIDE SEQUENCE [LARGE SCALE GENOMIC DNA]</scope>
    <source>
        <strain evidence="2 3">AD2</strain>
    </source>
</reference>
<evidence type="ECO:0000313" key="2">
    <source>
        <dbReference type="EMBL" id="PFH03231.1"/>
    </source>
</evidence>
<evidence type="ECO:0000313" key="3">
    <source>
        <dbReference type="Proteomes" id="UP000223596"/>
    </source>
</evidence>
<accession>A0AB36TI04</accession>
<proteinExistence type="predicted"/>
<name>A0AB36TI04_ACETH</name>
<dbReference type="AlphaFoldDB" id="A0AB36TI04"/>